<gene>
    <name evidence="1" type="ORF">BofuT4_uP160850.1</name>
</gene>
<dbReference type="Proteomes" id="UP000008177">
    <property type="component" value="Unplaced contigs"/>
</dbReference>
<name>G2YTN6_BOTF4</name>
<accession>G2YTN6</accession>
<evidence type="ECO:0000313" key="2">
    <source>
        <dbReference type="Proteomes" id="UP000008177"/>
    </source>
</evidence>
<dbReference type="InParanoid" id="G2YTN6"/>
<reference evidence="2" key="1">
    <citation type="journal article" date="2011" name="PLoS Genet.">
        <title>Genomic analysis of the necrotrophic fungal pathogens Sclerotinia sclerotiorum and Botrytis cinerea.</title>
        <authorList>
            <person name="Amselem J."/>
            <person name="Cuomo C.A."/>
            <person name="van Kan J.A."/>
            <person name="Viaud M."/>
            <person name="Benito E.P."/>
            <person name="Couloux A."/>
            <person name="Coutinho P.M."/>
            <person name="de Vries R.P."/>
            <person name="Dyer P.S."/>
            <person name="Fillinger S."/>
            <person name="Fournier E."/>
            <person name="Gout L."/>
            <person name="Hahn M."/>
            <person name="Kohn L."/>
            <person name="Lapalu N."/>
            <person name="Plummer K.M."/>
            <person name="Pradier J.M."/>
            <person name="Quevillon E."/>
            <person name="Sharon A."/>
            <person name="Simon A."/>
            <person name="ten Have A."/>
            <person name="Tudzynski B."/>
            <person name="Tudzynski P."/>
            <person name="Wincker P."/>
            <person name="Andrew M."/>
            <person name="Anthouard V."/>
            <person name="Beever R.E."/>
            <person name="Beffa R."/>
            <person name="Benoit I."/>
            <person name="Bouzid O."/>
            <person name="Brault B."/>
            <person name="Chen Z."/>
            <person name="Choquer M."/>
            <person name="Collemare J."/>
            <person name="Cotton P."/>
            <person name="Danchin E.G."/>
            <person name="Da Silva C."/>
            <person name="Gautier A."/>
            <person name="Giraud C."/>
            <person name="Giraud T."/>
            <person name="Gonzalez C."/>
            <person name="Grossetete S."/>
            <person name="Guldener U."/>
            <person name="Henrissat B."/>
            <person name="Howlett B.J."/>
            <person name="Kodira C."/>
            <person name="Kretschmer M."/>
            <person name="Lappartient A."/>
            <person name="Leroch M."/>
            <person name="Levis C."/>
            <person name="Mauceli E."/>
            <person name="Neuveglise C."/>
            <person name="Oeser B."/>
            <person name="Pearson M."/>
            <person name="Poulain J."/>
            <person name="Poussereau N."/>
            <person name="Quesneville H."/>
            <person name="Rascle C."/>
            <person name="Schumacher J."/>
            <person name="Segurens B."/>
            <person name="Sexton A."/>
            <person name="Silva E."/>
            <person name="Sirven C."/>
            <person name="Soanes D.M."/>
            <person name="Talbot N.J."/>
            <person name="Templeton M."/>
            <person name="Yandava C."/>
            <person name="Yarden O."/>
            <person name="Zeng Q."/>
            <person name="Rollins J.A."/>
            <person name="Lebrun M.H."/>
            <person name="Dickman M."/>
        </authorList>
    </citation>
    <scope>NUCLEOTIDE SEQUENCE [LARGE SCALE GENOMIC DNA]</scope>
    <source>
        <strain evidence="2">T4</strain>
    </source>
</reference>
<organism evidence="1 2">
    <name type="scientific">Botryotinia fuckeliana (strain T4)</name>
    <name type="common">Noble rot fungus</name>
    <name type="synonym">Botrytis cinerea</name>
    <dbReference type="NCBI Taxonomy" id="999810"/>
    <lineage>
        <taxon>Eukaryota</taxon>
        <taxon>Fungi</taxon>
        <taxon>Dikarya</taxon>
        <taxon>Ascomycota</taxon>
        <taxon>Pezizomycotina</taxon>
        <taxon>Leotiomycetes</taxon>
        <taxon>Helotiales</taxon>
        <taxon>Sclerotiniaceae</taxon>
        <taxon>Botrytis</taxon>
    </lineage>
</organism>
<sequence>MPRDNALWLAEQTRDCNGAINCPDGQHQDIIGNGEPSARDISTVIALTR</sequence>
<dbReference type="AlphaFoldDB" id="G2YTN6"/>
<dbReference type="HOGENOM" id="CLU_3142931_0_0_1"/>
<proteinExistence type="predicted"/>
<evidence type="ECO:0000313" key="1">
    <source>
        <dbReference type="EMBL" id="CCD54796.1"/>
    </source>
</evidence>
<dbReference type="EMBL" id="FQ790352">
    <property type="protein sequence ID" value="CCD54796.1"/>
    <property type="molecule type" value="Genomic_DNA"/>
</dbReference>
<protein>
    <submittedName>
        <fullName evidence="1">Uncharacterized protein</fullName>
    </submittedName>
</protein>